<dbReference type="InterPro" id="IPR050951">
    <property type="entry name" value="Retrovirus_Pol_polyprotein"/>
</dbReference>
<dbReference type="CDD" id="cd01647">
    <property type="entry name" value="RT_LTR"/>
    <property type="match status" value="1"/>
</dbReference>
<dbReference type="AlphaFoldDB" id="A0A8T3BQ44"/>
<dbReference type="Gene3D" id="3.30.70.270">
    <property type="match status" value="2"/>
</dbReference>
<feature type="domain" description="Reverse transcriptase" evidence="2">
    <location>
        <begin position="1"/>
        <end position="134"/>
    </location>
</feature>
<dbReference type="Pfam" id="PF17919">
    <property type="entry name" value="RT_RNaseH_2"/>
    <property type="match status" value="1"/>
</dbReference>
<dbReference type="OrthoDB" id="415724at2759"/>
<dbReference type="FunFam" id="3.30.70.270:FF:000020">
    <property type="entry name" value="Transposon Tf2-6 polyprotein-like Protein"/>
    <property type="match status" value="1"/>
</dbReference>
<sequence>MPIIEDMLDRLSGAKVFSKLDLRSGYHQIRIRSGDEWKTTFKTRQGLYKWKVMPFGLCNAPATFMRLMNEVLKPFLNKCCVVYFNDILVYSATIEDHRKHLEALFEVLRKNKLFLNNRKCEFATEQVSFLGFIILANGIGVDPGKIAAIENWPHSKSLTDIRSFHGLANFYRRFIRGFSNIMTPITNVLKMPHFAWDNEQQQSFDKIKRALTTASVLVLPDFTKSFMVDTDASTVGIGWYYHKTTSQLNFLVKNYARHDSVGLFTNRNYMLLLEL</sequence>
<evidence type="ECO:0000313" key="3">
    <source>
        <dbReference type="EMBL" id="KAI0515493.1"/>
    </source>
</evidence>
<dbReference type="EMBL" id="JAGYWB010000007">
    <property type="protein sequence ID" value="KAI0515493.1"/>
    <property type="molecule type" value="Genomic_DNA"/>
</dbReference>
<accession>A0A8T3BQ44</accession>
<dbReference type="PANTHER" id="PTHR37984">
    <property type="entry name" value="PROTEIN CBG26694"/>
    <property type="match status" value="1"/>
</dbReference>
<evidence type="ECO:0000259" key="2">
    <source>
        <dbReference type="PROSITE" id="PS50878"/>
    </source>
</evidence>
<dbReference type="SMR" id="A0A8T3BQ44"/>
<dbReference type="PROSITE" id="PS50878">
    <property type="entry name" value="RT_POL"/>
    <property type="match status" value="1"/>
</dbReference>
<name>A0A8T3BQ44_DENNO</name>
<protein>
    <recommendedName>
        <fullName evidence="2">Reverse transcriptase domain-containing protein</fullName>
    </recommendedName>
</protein>
<gene>
    <name evidence="3" type="ORF">KFK09_008158</name>
</gene>
<evidence type="ECO:0000313" key="4">
    <source>
        <dbReference type="Proteomes" id="UP000829196"/>
    </source>
</evidence>
<dbReference type="InterPro" id="IPR000477">
    <property type="entry name" value="RT_dom"/>
</dbReference>
<keyword evidence="4" id="KW-1185">Reference proteome</keyword>
<dbReference type="InterPro" id="IPR043128">
    <property type="entry name" value="Rev_trsase/Diguanyl_cyclase"/>
</dbReference>
<dbReference type="Gene3D" id="3.10.10.10">
    <property type="entry name" value="HIV Type 1 Reverse Transcriptase, subunit A, domain 1"/>
    <property type="match status" value="1"/>
</dbReference>
<dbReference type="InterPro" id="IPR043502">
    <property type="entry name" value="DNA/RNA_pol_sf"/>
</dbReference>
<proteinExistence type="predicted"/>
<reference evidence="3" key="1">
    <citation type="journal article" date="2022" name="Front. Genet.">
        <title>Chromosome-Scale Assembly of the Dendrobium nobile Genome Provides Insights Into the Molecular Mechanism of the Biosynthesis of the Medicinal Active Ingredient of Dendrobium.</title>
        <authorList>
            <person name="Xu Q."/>
            <person name="Niu S.-C."/>
            <person name="Li K.-L."/>
            <person name="Zheng P.-J."/>
            <person name="Zhang X.-J."/>
            <person name="Jia Y."/>
            <person name="Liu Y."/>
            <person name="Niu Y.-X."/>
            <person name="Yu L.-H."/>
            <person name="Chen D.-F."/>
            <person name="Zhang G.-Q."/>
        </authorList>
    </citation>
    <scope>NUCLEOTIDE SEQUENCE</scope>
    <source>
        <tissue evidence="3">Leaf</tissue>
    </source>
</reference>
<evidence type="ECO:0000256" key="1">
    <source>
        <dbReference type="ARBA" id="ARBA00023268"/>
    </source>
</evidence>
<keyword evidence="1" id="KW-0511">Multifunctional enzyme</keyword>
<dbReference type="InterPro" id="IPR041577">
    <property type="entry name" value="RT_RNaseH_2"/>
</dbReference>
<organism evidence="3 4">
    <name type="scientific">Dendrobium nobile</name>
    <name type="common">Orchid</name>
    <dbReference type="NCBI Taxonomy" id="94219"/>
    <lineage>
        <taxon>Eukaryota</taxon>
        <taxon>Viridiplantae</taxon>
        <taxon>Streptophyta</taxon>
        <taxon>Embryophyta</taxon>
        <taxon>Tracheophyta</taxon>
        <taxon>Spermatophyta</taxon>
        <taxon>Magnoliopsida</taxon>
        <taxon>Liliopsida</taxon>
        <taxon>Asparagales</taxon>
        <taxon>Orchidaceae</taxon>
        <taxon>Epidendroideae</taxon>
        <taxon>Malaxideae</taxon>
        <taxon>Dendrobiinae</taxon>
        <taxon>Dendrobium</taxon>
    </lineage>
</organism>
<dbReference type="PANTHER" id="PTHR37984:SF5">
    <property type="entry name" value="PROTEIN NYNRIN-LIKE"/>
    <property type="match status" value="1"/>
</dbReference>
<dbReference type="SUPFAM" id="SSF56672">
    <property type="entry name" value="DNA/RNA polymerases"/>
    <property type="match status" value="1"/>
</dbReference>
<dbReference type="GO" id="GO:0003824">
    <property type="term" value="F:catalytic activity"/>
    <property type="evidence" value="ECO:0007669"/>
    <property type="project" value="UniProtKB-KW"/>
</dbReference>
<comment type="caution">
    <text evidence="3">The sequence shown here is derived from an EMBL/GenBank/DDBJ whole genome shotgun (WGS) entry which is preliminary data.</text>
</comment>
<dbReference type="Pfam" id="PF00078">
    <property type="entry name" value="RVT_1"/>
    <property type="match status" value="1"/>
</dbReference>
<dbReference type="Proteomes" id="UP000829196">
    <property type="component" value="Unassembled WGS sequence"/>
</dbReference>